<dbReference type="EMBL" id="CP036298">
    <property type="protein sequence ID" value="QDV24831.1"/>
    <property type="molecule type" value="Genomic_DNA"/>
</dbReference>
<protein>
    <submittedName>
        <fullName evidence="5">FG-GAP repeat protein</fullName>
    </submittedName>
</protein>
<evidence type="ECO:0000256" key="1">
    <source>
        <dbReference type="ARBA" id="ARBA00022729"/>
    </source>
</evidence>
<dbReference type="InterPro" id="IPR027039">
    <property type="entry name" value="Crtac1"/>
</dbReference>
<dbReference type="AlphaFoldDB" id="A0A518G8C3"/>
<dbReference type="Gene3D" id="2.130.10.130">
    <property type="entry name" value="Integrin alpha, N-terminal"/>
    <property type="match status" value="2"/>
</dbReference>
<feature type="region of interest" description="Disordered" evidence="2">
    <location>
        <begin position="30"/>
        <end position="50"/>
    </location>
</feature>
<dbReference type="Pfam" id="PF13517">
    <property type="entry name" value="FG-GAP_3"/>
    <property type="match status" value="2"/>
</dbReference>
<dbReference type="KEGG" id="ahel:Q31a_31530"/>
<dbReference type="OrthoDB" id="5287961at2"/>
<dbReference type="SUPFAM" id="SSF69318">
    <property type="entry name" value="Integrin alpha N-terminal domain"/>
    <property type="match status" value="1"/>
</dbReference>
<evidence type="ECO:0000313" key="6">
    <source>
        <dbReference type="Proteomes" id="UP000318017"/>
    </source>
</evidence>
<gene>
    <name evidence="5" type="ORF">Q31a_31530</name>
</gene>
<feature type="signal peptide" evidence="3">
    <location>
        <begin position="1"/>
        <end position="24"/>
    </location>
</feature>
<reference evidence="5 6" key="1">
    <citation type="submission" date="2019-02" db="EMBL/GenBank/DDBJ databases">
        <title>Deep-cultivation of Planctomycetes and their phenomic and genomic characterization uncovers novel biology.</title>
        <authorList>
            <person name="Wiegand S."/>
            <person name="Jogler M."/>
            <person name="Boedeker C."/>
            <person name="Pinto D."/>
            <person name="Vollmers J."/>
            <person name="Rivas-Marin E."/>
            <person name="Kohn T."/>
            <person name="Peeters S.H."/>
            <person name="Heuer A."/>
            <person name="Rast P."/>
            <person name="Oberbeckmann S."/>
            <person name="Bunk B."/>
            <person name="Jeske O."/>
            <person name="Meyerdierks A."/>
            <person name="Storesund J.E."/>
            <person name="Kallscheuer N."/>
            <person name="Luecker S."/>
            <person name="Lage O.M."/>
            <person name="Pohl T."/>
            <person name="Merkel B.J."/>
            <person name="Hornburger P."/>
            <person name="Mueller R.-W."/>
            <person name="Bruemmer F."/>
            <person name="Labrenz M."/>
            <person name="Spormann A.M."/>
            <person name="Op den Camp H."/>
            <person name="Overmann J."/>
            <person name="Amann R."/>
            <person name="Jetten M.S.M."/>
            <person name="Mascher T."/>
            <person name="Medema M.H."/>
            <person name="Devos D.P."/>
            <person name="Kaster A.-K."/>
            <person name="Ovreas L."/>
            <person name="Rohde M."/>
            <person name="Galperin M.Y."/>
            <person name="Jogler C."/>
        </authorList>
    </citation>
    <scope>NUCLEOTIDE SEQUENCE [LARGE SCALE GENOMIC DNA]</scope>
    <source>
        <strain evidence="5 6">Q31a</strain>
    </source>
</reference>
<dbReference type="InterPro" id="IPR013517">
    <property type="entry name" value="FG-GAP"/>
</dbReference>
<proteinExistence type="predicted"/>
<dbReference type="Pfam" id="PF07593">
    <property type="entry name" value="UnbV_ASPIC"/>
    <property type="match status" value="1"/>
</dbReference>
<dbReference type="RefSeq" id="WP_145079047.1">
    <property type="nucleotide sequence ID" value="NZ_CP036298.1"/>
</dbReference>
<evidence type="ECO:0000256" key="2">
    <source>
        <dbReference type="SAM" id="MobiDB-lite"/>
    </source>
</evidence>
<keyword evidence="1 3" id="KW-0732">Signal</keyword>
<dbReference type="Proteomes" id="UP000318017">
    <property type="component" value="Chromosome"/>
</dbReference>
<evidence type="ECO:0000256" key="3">
    <source>
        <dbReference type="SAM" id="SignalP"/>
    </source>
</evidence>
<organism evidence="5 6">
    <name type="scientific">Aureliella helgolandensis</name>
    <dbReference type="NCBI Taxonomy" id="2527968"/>
    <lineage>
        <taxon>Bacteria</taxon>
        <taxon>Pseudomonadati</taxon>
        <taxon>Planctomycetota</taxon>
        <taxon>Planctomycetia</taxon>
        <taxon>Pirellulales</taxon>
        <taxon>Pirellulaceae</taxon>
        <taxon>Aureliella</taxon>
    </lineage>
</organism>
<feature type="chain" id="PRO_5022031286" evidence="3">
    <location>
        <begin position="25"/>
        <end position="580"/>
    </location>
</feature>
<dbReference type="InterPro" id="IPR028994">
    <property type="entry name" value="Integrin_alpha_N"/>
</dbReference>
<name>A0A518G8C3_9BACT</name>
<sequence length="580" mass="62346" precursor="true">MKRLLLRAFNFSHGAAATALLAMAALGSSGCRREPPASTPPPPPDKEIRSPRYAFEPIDADAGVKASYDNGELGDAHSILQSLGGGVGLLDFDLDGRMDLWTPGGGAILPESQSIEGLPSLLYRQQSERLAFDQIGAQARIDLASHYTHGCSVADCDSDGFPDVLISGYDGLQYFRNMGDGTFVECAQLAGLEDDRWSSSTAFGDFNKDGLPDLYVCHYVDWSWAKNPPCFSSSAQGQRDVCAPAHFLGLDDMLYLNDAQGGFINATATANLVPAGKGLGVIVADLDHDLDVDIYVANDTTENFFYLNDGEGIFEETGLFSGTALDHRGTPNGSMGLAILDFDGDQQPDIWVTNFENETFCLYRNQRNGNFQCVTERTGITAIGDLFVGFGTVAVDIELDGDEDLVVSNGHVNRFPGSSLVAQDALLLLNNGNGRLERADVAGSGYFSTPHRGRAVVSTDFNQDGLPDFVFSHIKEPLSILLNQSQPAGNWLSLKLIGRNVNRDAIGSRVEVSHGEQVLVRHVVGGGGYLSQGAYALHWGFTGQASSVEAKVFWPDGSVEQVELAVNQAHVVIQQPKLAN</sequence>
<dbReference type="PANTHER" id="PTHR16026">
    <property type="entry name" value="CARTILAGE ACIDIC PROTEIN 1"/>
    <property type="match status" value="1"/>
</dbReference>
<evidence type="ECO:0000259" key="4">
    <source>
        <dbReference type="Pfam" id="PF07593"/>
    </source>
</evidence>
<dbReference type="PROSITE" id="PS51257">
    <property type="entry name" value="PROKAR_LIPOPROTEIN"/>
    <property type="match status" value="1"/>
</dbReference>
<accession>A0A518G8C3</accession>
<evidence type="ECO:0000313" key="5">
    <source>
        <dbReference type="EMBL" id="QDV24831.1"/>
    </source>
</evidence>
<feature type="domain" description="ASPIC/UnbV" evidence="4">
    <location>
        <begin position="505"/>
        <end position="569"/>
    </location>
</feature>
<keyword evidence="6" id="KW-1185">Reference proteome</keyword>
<dbReference type="PANTHER" id="PTHR16026:SF0">
    <property type="entry name" value="CARTILAGE ACIDIC PROTEIN 1"/>
    <property type="match status" value="1"/>
</dbReference>
<dbReference type="InterPro" id="IPR011519">
    <property type="entry name" value="UnbV_ASPIC"/>
</dbReference>